<evidence type="ECO:0000256" key="1">
    <source>
        <dbReference type="SAM" id="Coils"/>
    </source>
</evidence>
<organism evidence="3">
    <name type="scientific">Cuerna arida</name>
    <dbReference type="NCBI Taxonomy" id="1464854"/>
    <lineage>
        <taxon>Eukaryota</taxon>
        <taxon>Metazoa</taxon>
        <taxon>Ecdysozoa</taxon>
        <taxon>Arthropoda</taxon>
        <taxon>Hexapoda</taxon>
        <taxon>Insecta</taxon>
        <taxon>Pterygota</taxon>
        <taxon>Neoptera</taxon>
        <taxon>Paraneoptera</taxon>
        <taxon>Hemiptera</taxon>
        <taxon>Auchenorrhyncha</taxon>
        <taxon>Membracoidea</taxon>
        <taxon>Cicadellidae</taxon>
        <taxon>Cicadellinae</taxon>
        <taxon>Proconiini</taxon>
        <taxon>Cuerna</taxon>
    </lineage>
</organism>
<feature type="coiled-coil region" evidence="1">
    <location>
        <begin position="800"/>
        <end position="893"/>
    </location>
</feature>
<dbReference type="EMBL" id="GECZ01000222">
    <property type="protein sequence ID" value="JAS69547.1"/>
    <property type="molecule type" value="Transcribed_RNA"/>
</dbReference>
<dbReference type="GO" id="GO:0033596">
    <property type="term" value="C:TSC1-TSC2 complex"/>
    <property type="evidence" value="ECO:0007669"/>
    <property type="project" value="TreeGrafter"/>
</dbReference>
<dbReference type="PANTHER" id="PTHR15154:SF2">
    <property type="entry name" value="HAMARTIN"/>
    <property type="match status" value="1"/>
</dbReference>
<reference evidence="3" key="1">
    <citation type="submission" date="2015-11" db="EMBL/GenBank/DDBJ databases">
        <title>De novo transcriptome assembly of four potential Pierce s Disease insect vectors from Arizona vineyards.</title>
        <authorList>
            <person name="Tassone E.E."/>
        </authorList>
    </citation>
    <scope>NUCLEOTIDE SEQUENCE</scope>
</reference>
<feature type="compositionally biased region" description="Polar residues" evidence="2">
    <location>
        <begin position="313"/>
        <end position="335"/>
    </location>
</feature>
<evidence type="ECO:0000256" key="2">
    <source>
        <dbReference type="SAM" id="MobiDB-lite"/>
    </source>
</evidence>
<accession>A0A1B6H4H3</accession>
<feature type="region of interest" description="Disordered" evidence="2">
    <location>
        <begin position="446"/>
        <end position="469"/>
    </location>
</feature>
<proteinExistence type="predicted"/>
<name>A0A1B6H4H3_9HEMI</name>
<feature type="compositionally biased region" description="Polar residues" evidence="2">
    <location>
        <begin position="632"/>
        <end position="642"/>
    </location>
</feature>
<dbReference type="Pfam" id="PF04388">
    <property type="entry name" value="Hamartin"/>
    <property type="match status" value="2"/>
</dbReference>
<feature type="region of interest" description="Disordered" evidence="2">
    <location>
        <begin position="618"/>
        <end position="642"/>
    </location>
</feature>
<protein>
    <recommendedName>
        <fullName evidence="4">Hamartin</fullName>
    </recommendedName>
</protein>
<evidence type="ECO:0008006" key="4">
    <source>
        <dbReference type="Google" id="ProtNLM"/>
    </source>
</evidence>
<evidence type="ECO:0000313" key="3">
    <source>
        <dbReference type="EMBL" id="JAS69547.1"/>
    </source>
</evidence>
<dbReference type="GO" id="GO:0051726">
    <property type="term" value="P:regulation of cell cycle"/>
    <property type="evidence" value="ECO:0007669"/>
    <property type="project" value="TreeGrafter"/>
</dbReference>
<keyword evidence="1" id="KW-0175">Coiled coil</keyword>
<sequence length="1059" mass="119491">MEGAEFFSLLESNQPQIVEDIKMKCHELLNSSDTWLVNGLFDYSMQTGSLRTVDVLIGIREPHETHLFNKFSESLRGNHKLQALTLLGHIVRRQPTWLFKITRHSLFKELLKLLKTETEIVPLMSALLVINVLLPTVAGLMESCLQELFSVFSHLAKFDTINPNKLSECQLFHLQMGLYALFLRLYGMYPCNFLSYLRIEYSQSTKLLIFNHTIRPMLDTVKVHPMLVTASKDVEVSSSRSGIGNEQFGCRWRKLEAHDVIVECAKLSFNGGDYEKRTDEGSSRVSLDHCLMLDNRYVTRSASGGDKEIMSPASYSGISTPTQSSAPESAPTSIPHTPIAQTHMVGSTFPLQDGASPPEAAVEATPETTPIKDLRNVVRAGYHPNSSIPRALNAISNSPNHSQPSSPMRKEASPFRFTMESSAFQPAQERKDSLISQKVQRLVTDRVQTSTENIDKTKSRGPIQPTSPLRVISGQGLLYGSESPAEPPTDQEDREVEITMTSDANSHVWNPRQCDSVVQDIAPNDHEDLEECQQELCTAGGICMPNSNSMWDFTRKVNNRLRFYSQCHAEPPHQGLSTGSSPNDGFSIPINPKVRRAYSCPEMKKTCFSLERHPVEKVDEEPSPVNGVTVDFSATSSNGKDTASIGTQTDNPLPYEHLFLAVFPTADSNNSHQFASEEVSGVDTNNSSPLPQKTFSPTQIDTYMNTTVNTFFESKKTKSQEFGPGMETELKATKEQLQLMNIQLYFEKHRREMHAERNRRLLGRCRKVRSQEELTTALKEQVTLLQADNELLHNSLHKRSEEAKAYIQQLQETLKSYQNQKSSLQLECTKERSLRESIEEMLKQEREKTANVTKELNETKASLFNATNELHHVASMVSENQGLRESMTRLQRELVVEGEVQERYRQRVNSLLRHLQSSTEVELIENSYSHQINSLNHELRNQNDALSAATFRISELDTLLTKRDATNNESKRLMEEAKDEFNEQLMVVQSKYNSLKAVNSRLEAEMLKLQNQLDALQVEQPVEVATTSYTPPNLPPVPPETFSNLQTLVDVPDSSEHNP</sequence>
<feature type="region of interest" description="Disordered" evidence="2">
    <location>
        <begin position="302"/>
        <end position="368"/>
    </location>
</feature>
<dbReference type="GO" id="GO:0008285">
    <property type="term" value="P:negative regulation of cell population proliferation"/>
    <property type="evidence" value="ECO:0007669"/>
    <property type="project" value="TreeGrafter"/>
</dbReference>
<feature type="region of interest" description="Disordered" evidence="2">
    <location>
        <begin position="389"/>
        <end position="412"/>
    </location>
</feature>
<dbReference type="GO" id="GO:0032007">
    <property type="term" value="P:negative regulation of TOR signaling"/>
    <property type="evidence" value="ECO:0007669"/>
    <property type="project" value="TreeGrafter"/>
</dbReference>
<feature type="compositionally biased region" description="Low complexity" evidence="2">
    <location>
        <begin position="396"/>
        <end position="407"/>
    </location>
</feature>
<feature type="coiled-coil region" evidence="1">
    <location>
        <begin position="956"/>
        <end position="1019"/>
    </location>
</feature>
<dbReference type="PANTHER" id="PTHR15154">
    <property type="entry name" value="HAMARTIN"/>
    <property type="match status" value="1"/>
</dbReference>
<dbReference type="AlphaFoldDB" id="A0A1B6H4H3"/>
<gene>
    <name evidence="3" type="ORF">g.19449</name>
</gene>
<dbReference type="InterPro" id="IPR007483">
    <property type="entry name" value="Hamartin"/>
</dbReference>